<protein>
    <recommendedName>
        <fullName evidence="4">Transmembrane protein</fullName>
    </recommendedName>
</protein>
<evidence type="ECO:0000256" key="2">
    <source>
        <dbReference type="SAM" id="Phobius"/>
    </source>
</evidence>
<evidence type="ECO:0008006" key="4">
    <source>
        <dbReference type="Google" id="ProtNLM"/>
    </source>
</evidence>
<sequence length="510" mass="55235">MLLPERKEQSEKSTTATEQHMMDPESNTAATAENRSGPIAGVIDAANVQFAKGVDAVRSAIHVPAAVMAYPLKQAPEVQQMERTVSNLIRASAALFLFVCGNIDSFSIIGAIFLVASLHVFWRSAAGLSTAAIYAKRFRMIGGFILFISVWSLIIKLGMGVGGAPHALSHVDEAVSACKATPAPQLHSCGHVEKFARVFMNEMSRRSTIAEHDASFANPLIDPAYFAAVDYMTPMHSEHMQGPMVPPHHQYMHGHSDDDDDKALHGHKEKDDDDDHAATPPSTHGDFMKWLLEHKRHETPADGAAPELPAEAAPAAHVMEWRAEFESKALHVRSKEGEAAATVISNSMDEPNATSSSVAVEAPIVCVTDRRVGRMAAESLFVASASMIRCEHLPTWESKCEAVGRFIKTSAWWLLAAIVLYQVGCAADAQASPTALACHAPAHSELVWLFRFAQGAACTACTSRLPPRSVDVSPCMQRDSCPCVSRRQVLAAALVFKYASRLVKLSHVEA</sequence>
<reference evidence="3" key="1">
    <citation type="submission" date="2021-01" db="EMBL/GenBank/DDBJ databases">
        <authorList>
            <person name="Corre E."/>
            <person name="Pelletier E."/>
            <person name="Niang G."/>
            <person name="Scheremetjew M."/>
            <person name="Finn R."/>
            <person name="Kale V."/>
            <person name="Holt S."/>
            <person name="Cochrane G."/>
            <person name="Meng A."/>
            <person name="Brown T."/>
            <person name="Cohen L."/>
        </authorList>
    </citation>
    <scope>NUCLEOTIDE SEQUENCE</scope>
    <source>
        <strain evidence="3">CCMP645</strain>
    </source>
</reference>
<organism evidence="3">
    <name type="scientific">Chrysotila carterae</name>
    <name type="common">Marine alga</name>
    <name type="synonym">Syracosphaera carterae</name>
    <dbReference type="NCBI Taxonomy" id="13221"/>
    <lineage>
        <taxon>Eukaryota</taxon>
        <taxon>Haptista</taxon>
        <taxon>Haptophyta</taxon>
        <taxon>Prymnesiophyceae</taxon>
        <taxon>Isochrysidales</taxon>
        <taxon>Isochrysidaceae</taxon>
        <taxon>Chrysotila</taxon>
    </lineage>
</organism>
<keyword evidence="2" id="KW-1133">Transmembrane helix</keyword>
<dbReference type="EMBL" id="HBIZ01033743">
    <property type="protein sequence ID" value="CAE0768900.1"/>
    <property type="molecule type" value="Transcribed_RNA"/>
</dbReference>
<accession>A0A7S4BKU0</accession>
<feature type="transmembrane region" description="Helical" evidence="2">
    <location>
        <begin position="138"/>
        <end position="159"/>
    </location>
</feature>
<feature type="compositionally biased region" description="Basic and acidic residues" evidence="1">
    <location>
        <begin position="1"/>
        <end position="11"/>
    </location>
</feature>
<name>A0A7S4BKU0_CHRCT</name>
<proteinExistence type="predicted"/>
<gene>
    <name evidence="3" type="ORF">PCAR00345_LOCUS21512</name>
</gene>
<dbReference type="AlphaFoldDB" id="A0A7S4BKU0"/>
<keyword evidence="2" id="KW-0812">Transmembrane</keyword>
<keyword evidence="2" id="KW-0472">Membrane</keyword>
<feature type="region of interest" description="Disordered" evidence="1">
    <location>
        <begin position="239"/>
        <end position="285"/>
    </location>
</feature>
<evidence type="ECO:0000256" key="1">
    <source>
        <dbReference type="SAM" id="MobiDB-lite"/>
    </source>
</evidence>
<feature type="region of interest" description="Disordered" evidence="1">
    <location>
        <begin position="1"/>
        <end position="32"/>
    </location>
</feature>
<evidence type="ECO:0000313" key="3">
    <source>
        <dbReference type="EMBL" id="CAE0768900.1"/>
    </source>
</evidence>
<feature type="transmembrane region" description="Helical" evidence="2">
    <location>
        <begin position="93"/>
        <end position="118"/>
    </location>
</feature>